<evidence type="ECO:0000313" key="2">
    <source>
        <dbReference type="Proteomes" id="UP000321234"/>
    </source>
</evidence>
<dbReference type="Proteomes" id="UP000321234">
    <property type="component" value="Unassembled WGS sequence"/>
</dbReference>
<name>A0A5C8ZD41_9ACTN</name>
<sequence length="208" mass="22495">MRVEPLDAAGLAHRALAALGRSPGRRLGVDAAVPADAAVVADAVVEALEREGRAVLRVDAEDYLRPRSLRLEHGPADPDAGYEGWYDTYALLREVLDPLAPDGAGTWLPALWDAERDRATRQERRTAPPGAVLVLTGPFLLRWELSGALDAVVHLQTSPAAQRRRLSAADADRVVGAWARYLEETGPASRADLVVRCEDPRHPALVVP</sequence>
<comment type="caution">
    <text evidence="1">The sequence shown here is derived from an EMBL/GenBank/DDBJ whole genome shotgun (WGS) entry which is preliminary data.</text>
</comment>
<keyword evidence="1" id="KW-0418">Kinase</keyword>
<dbReference type="EMBL" id="VKAC01000009">
    <property type="protein sequence ID" value="TXR55384.1"/>
    <property type="molecule type" value="Genomic_DNA"/>
</dbReference>
<dbReference type="AlphaFoldDB" id="A0A5C8ZD41"/>
<protein>
    <submittedName>
        <fullName evidence="1">Uridine kinase</fullName>
    </submittedName>
</protein>
<reference evidence="1 2" key="1">
    <citation type="submission" date="2019-07" db="EMBL/GenBank/DDBJ databases">
        <title>Quadrisphaera sp. strain DD2A genome sequencing and assembly.</title>
        <authorList>
            <person name="Kim I."/>
        </authorList>
    </citation>
    <scope>NUCLEOTIDE SEQUENCE [LARGE SCALE GENOMIC DNA]</scope>
    <source>
        <strain evidence="1 2">DD2A</strain>
    </source>
</reference>
<keyword evidence="2" id="KW-1185">Reference proteome</keyword>
<keyword evidence="1" id="KW-0808">Transferase</keyword>
<dbReference type="OrthoDB" id="5186671at2"/>
<dbReference type="Gene3D" id="3.40.50.300">
    <property type="entry name" value="P-loop containing nucleotide triphosphate hydrolases"/>
    <property type="match status" value="1"/>
</dbReference>
<gene>
    <name evidence="1" type="ORF">FMM08_15380</name>
</gene>
<dbReference type="InterPro" id="IPR027417">
    <property type="entry name" value="P-loop_NTPase"/>
</dbReference>
<evidence type="ECO:0000313" key="1">
    <source>
        <dbReference type="EMBL" id="TXR55384.1"/>
    </source>
</evidence>
<dbReference type="SUPFAM" id="SSF52540">
    <property type="entry name" value="P-loop containing nucleoside triphosphate hydrolases"/>
    <property type="match status" value="1"/>
</dbReference>
<proteinExistence type="predicted"/>
<accession>A0A5C8ZD41</accession>
<organism evidence="1 2">
    <name type="scientific">Quadrisphaera setariae</name>
    <dbReference type="NCBI Taxonomy" id="2593304"/>
    <lineage>
        <taxon>Bacteria</taxon>
        <taxon>Bacillati</taxon>
        <taxon>Actinomycetota</taxon>
        <taxon>Actinomycetes</taxon>
        <taxon>Kineosporiales</taxon>
        <taxon>Kineosporiaceae</taxon>
        <taxon>Quadrisphaera</taxon>
    </lineage>
</organism>
<dbReference type="GO" id="GO:0016301">
    <property type="term" value="F:kinase activity"/>
    <property type="evidence" value="ECO:0007669"/>
    <property type="project" value="UniProtKB-KW"/>
</dbReference>